<dbReference type="EMBL" id="CP006850">
    <property type="protein sequence ID" value="AHH16571.1"/>
    <property type="molecule type" value="Genomic_DNA"/>
</dbReference>
<dbReference type="AlphaFoldDB" id="W5TH49"/>
<dbReference type="Proteomes" id="UP000019150">
    <property type="component" value="Chromosome"/>
</dbReference>
<name>W5TH49_9NOCA</name>
<dbReference type="KEGG" id="nno:NONO_c17710"/>
<reference evidence="2 3" key="1">
    <citation type="journal article" date="2014" name="Appl. Environ. Microbiol.">
        <title>Insights into the Microbial Degradation of Rubber and Gutta-Percha by Analysis of the Complete Genome of Nocardia nova SH22a.</title>
        <authorList>
            <person name="Luo Q."/>
            <person name="Hiessl S."/>
            <person name="Poehlein A."/>
            <person name="Daniel R."/>
            <person name="Steinbuchel A."/>
        </authorList>
    </citation>
    <scope>NUCLEOTIDE SEQUENCE [LARGE SCALE GENOMIC DNA]</scope>
    <source>
        <strain evidence="2">SH22a</strain>
    </source>
</reference>
<accession>W5TH49</accession>
<dbReference type="RefSeq" id="WP_025348075.1">
    <property type="nucleotide sequence ID" value="NZ_CP006850.1"/>
</dbReference>
<evidence type="ECO:0000313" key="3">
    <source>
        <dbReference type="Proteomes" id="UP000019150"/>
    </source>
</evidence>
<feature type="region of interest" description="Disordered" evidence="1">
    <location>
        <begin position="20"/>
        <end position="39"/>
    </location>
</feature>
<dbReference type="STRING" id="1415166.NONO_c17710"/>
<gene>
    <name evidence="2" type="ORF">NONO_c17710</name>
</gene>
<organism evidence="2 3">
    <name type="scientific">Nocardia nova SH22a</name>
    <dbReference type="NCBI Taxonomy" id="1415166"/>
    <lineage>
        <taxon>Bacteria</taxon>
        <taxon>Bacillati</taxon>
        <taxon>Actinomycetota</taxon>
        <taxon>Actinomycetes</taxon>
        <taxon>Mycobacteriales</taxon>
        <taxon>Nocardiaceae</taxon>
        <taxon>Nocardia</taxon>
    </lineage>
</organism>
<proteinExistence type="predicted"/>
<evidence type="ECO:0000256" key="1">
    <source>
        <dbReference type="SAM" id="MobiDB-lite"/>
    </source>
</evidence>
<feature type="compositionally biased region" description="Low complexity" evidence="1">
    <location>
        <begin position="58"/>
        <end position="73"/>
    </location>
</feature>
<dbReference type="PATRIC" id="fig|1415166.3.peg.1793"/>
<evidence type="ECO:0000313" key="2">
    <source>
        <dbReference type="EMBL" id="AHH16571.1"/>
    </source>
</evidence>
<sequence>MIDSEPWFARYERADARRKARQGLSIGWSQPGPTEPDATAQVYHLPAKPVEPEPVDTPPADYDTPPATDRAAPWYYRPAPEPPLWRAALEALGEIATAIFRRHR</sequence>
<dbReference type="HOGENOM" id="CLU_2247215_0_0_11"/>
<keyword evidence="3" id="KW-1185">Reference proteome</keyword>
<protein>
    <submittedName>
        <fullName evidence="2">Uncharacterized protein</fullName>
    </submittedName>
</protein>
<feature type="region of interest" description="Disordered" evidence="1">
    <location>
        <begin position="49"/>
        <end position="74"/>
    </location>
</feature>